<dbReference type="RefSeq" id="WP_043873967.1">
    <property type="nucleotide sequence ID" value="NZ_CCVW01000002.1"/>
</dbReference>
<dbReference type="Proteomes" id="UP000044071">
    <property type="component" value="Unassembled WGS sequence"/>
</dbReference>
<sequence>MKLKSLLFVGLIAFFSSANAENSHRAVYPAKPDVKTAVKKAKMPGYCEVQIINKSSYSLTASGQVVSPYGGIVNEFYIGPASWGYYESHIIDLYDYDAYYCPQGINLLITTNGWFSKVVFKNFVSSSYPYPIEIVN</sequence>
<keyword evidence="3" id="KW-1185">Reference proteome</keyword>
<keyword evidence="1" id="KW-0732">Signal</keyword>
<dbReference type="STRING" id="1034943.BN59_01710"/>
<organism evidence="2 3">
    <name type="scientific">Legionella massiliensis</name>
    <dbReference type="NCBI Taxonomy" id="1034943"/>
    <lineage>
        <taxon>Bacteria</taxon>
        <taxon>Pseudomonadati</taxon>
        <taxon>Pseudomonadota</taxon>
        <taxon>Gammaproteobacteria</taxon>
        <taxon>Legionellales</taxon>
        <taxon>Legionellaceae</taxon>
        <taxon>Legionella</taxon>
    </lineage>
</organism>
<feature type="chain" id="PRO_5009744058" evidence="1">
    <location>
        <begin position="21"/>
        <end position="136"/>
    </location>
</feature>
<dbReference type="EMBL" id="CCSB01000002">
    <property type="protein sequence ID" value="CDZ77427.1"/>
    <property type="molecule type" value="Genomic_DNA"/>
</dbReference>
<reference evidence="2 3" key="1">
    <citation type="submission" date="2014-06" db="EMBL/GenBank/DDBJ databases">
        <authorList>
            <person name="Urmite Genomes Urmite Genomes"/>
        </authorList>
    </citation>
    <scope>NUCLEOTIDE SEQUENCE [LARGE SCALE GENOMIC DNA]</scope>
</reference>
<accession>A0A078KWS1</accession>
<dbReference type="OrthoDB" id="5637477at2"/>
<evidence type="ECO:0000256" key="1">
    <source>
        <dbReference type="SAM" id="SignalP"/>
    </source>
</evidence>
<evidence type="ECO:0000313" key="3">
    <source>
        <dbReference type="Proteomes" id="UP000044071"/>
    </source>
</evidence>
<name>A0A078KWS1_9GAMM</name>
<evidence type="ECO:0000313" key="2">
    <source>
        <dbReference type="EMBL" id="CDZ77427.1"/>
    </source>
</evidence>
<proteinExistence type="predicted"/>
<gene>
    <name evidence="2" type="ORF">BN59_01710</name>
</gene>
<dbReference type="AlphaFoldDB" id="A0A078KWS1"/>
<protein>
    <submittedName>
        <fullName evidence="2">Uncharacterized protein</fullName>
    </submittedName>
</protein>
<feature type="signal peptide" evidence="1">
    <location>
        <begin position="1"/>
        <end position="20"/>
    </location>
</feature>